<keyword evidence="1" id="KW-0175">Coiled coil</keyword>
<dbReference type="Pfam" id="PF01471">
    <property type="entry name" value="PG_binding_1"/>
    <property type="match status" value="1"/>
</dbReference>
<reference evidence="4 5" key="1">
    <citation type="journal article" date="2016" name="Nat. Commun.">
        <title>Thousands of microbial genomes shed light on interconnected biogeochemical processes in an aquifer system.</title>
        <authorList>
            <person name="Anantharaman K."/>
            <person name="Brown C.T."/>
            <person name="Hug L.A."/>
            <person name="Sharon I."/>
            <person name="Castelle C.J."/>
            <person name="Probst A.J."/>
            <person name="Thomas B.C."/>
            <person name="Singh A."/>
            <person name="Wilkins M.J."/>
            <person name="Karaoz U."/>
            <person name="Brodie E.L."/>
            <person name="Williams K.H."/>
            <person name="Hubbard S.S."/>
            <person name="Banfield J.F."/>
        </authorList>
    </citation>
    <scope>NUCLEOTIDE SEQUENCE [LARGE SCALE GENOMIC DNA]</scope>
</reference>
<dbReference type="Proteomes" id="UP000177372">
    <property type="component" value="Unassembled WGS sequence"/>
</dbReference>
<dbReference type="STRING" id="1798512.A3A39_00430"/>
<proteinExistence type="predicted"/>
<protein>
    <recommendedName>
        <fullName evidence="3">Peptidoglycan binding-like domain-containing protein</fullName>
    </recommendedName>
</protein>
<organism evidence="4 5">
    <name type="scientific">Candidatus Kaiserbacteria bacterium RIFCSPLOWO2_01_FULL_54_13</name>
    <dbReference type="NCBI Taxonomy" id="1798512"/>
    <lineage>
        <taxon>Bacteria</taxon>
        <taxon>Candidatus Kaiseribacteriota</taxon>
    </lineage>
</organism>
<name>A0A1F6F0M2_9BACT</name>
<dbReference type="InterPro" id="IPR002477">
    <property type="entry name" value="Peptidoglycan-bd-like"/>
</dbReference>
<comment type="caution">
    <text evidence="4">The sequence shown here is derived from an EMBL/GenBank/DDBJ whole genome shotgun (WGS) entry which is preliminary data.</text>
</comment>
<feature type="coiled-coil region" evidence="1">
    <location>
        <begin position="30"/>
        <end position="57"/>
    </location>
</feature>
<dbReference type="InterPro" id="IPR036365">
    <property type="entry name" value="PGBD-like_sf"/>
</dbReference>
<gene>
    <name evidence="4" type="ORF">A3A39_00430</name>
</gene>
<dbReference type="InterPro" id="IPR036366">
    <property type="entry name" value="PGBDSf"/>
</dbReference>
<sequence>MRARGIIISLIFLLPLLLGLYPFLSSAQTVAEVSAQIEGMLARIAELKAVLENLSASSAGSGTTPIPSSPCVSLTRTLSFGSRGEDVRELQRFLIEASFLGSAYDTGYFGSLTEAAVKKWQAANGIVSSGDAASTGFGVVGPKTRASIVARCSSAQSAAVTSQQKCPMPPPIPQPSECTGMWEVGFDAGGCLTGYQCILPAEPPQSAEPPPALTTPEPVIPPPPSITISAPVSGTTVMGGSALSVAWRSSDAPQGARVALSLTREGGGTLGVIADSLASSGTYRWSVPSERTDCRPGESAFDCISKIAQCEGNTSICNLSRGIYRIVATLSSGASATSPPFQVGGTALSGLLEALTSTSLAPPPTSLDFSPAPADTSATSEDMCVHEGQQFTSGVTLSVPCQGGSCPSSSSGTGFITGTCTRGQWCIPYTTNCASSLVAIDTSSYAGGGAGGISSGYSVNCPQEGWTAYLSCPYGGCQTGWNTCRGGHWVRESSQQVVQVGQQGPCGSGQVWCEIGTEHGFGCVPSFQCVNGMATP</sequence>
<accession>A0A1F6F0M2</accession>
<evidence type="ECO:0000256" key="1">
    <source>
        <dbReference type="SAM" id="Coils"/>
    </source>
</evidence>
<dbReference type="AlphaFoldDB" id="A0A1F6F0M2"/>
<feature type="region of interest" description="Disordered" evidence="2">
    <location>
        <begin position="203"/>
        <end position="222"/>
    </location>
</feature>
<evidence type="ECO:0000313" key="4">
    <source>
        <dbReference type="EMBL" id="OGG79411.1"/>
    </source>
</evidence>
<evidence type="ECO:0000256" key="2">
    <source>
        <dbReference type="SAM" id="MobiDB-lite"/>
    </source>
</evidence>
<dbReference type="Gene3D" id="1.10.101.10">
    <property type="entry name" value="PGBD-like superfamily/PGBD"/>
    <property type="match status" value="1"/>
</dbReference>
<dbReference type="SUPFAM" id="SSF47090">
    <property type="entry name" value="PGBD-like"/>
    <property type="match status" value="1"/>
</dbReference>
<feature type="domain" description="Peptidoglycan binding-like" evidence="3">
    <location>
        <begin position="83"/>
        <end position="130"/>
    </location>
</feature>
<evidence type="ECO:0000313" key="5">
    <source>
        <dbReference type="Proteomes" id="UP000177372"/>
    </source>
</evidence>
<evidence type="ECO:0000259" key="3">
    <source>
        <dbReference type="Pfam" id="PF01471"/>
    </source>
</evidence>
<dbReference type="EMBL" id="MFLZ01000028">
    <property type="protein sequence ID" value="OGG79411.1"/>
    <property type="molecule type" value="Genomic_DNA"/>
</dbReference>